<accession>A0A1Z4VN77</accession>
<feature type="transmembrane region" description="Helical" evidence="1">
    <location>
        <begin position="95"/>
        <end position="117"/>
    </location>
</feature>
<gene>
    <name evidence="2" type="ORF">FOKN1_0678</name>
</gene>
<keyword evidence="1" id="KW-1133">Transmembrane helix</keyword>
<sequence length="122" mass="13389">MIYHWLADLVLFAHLLFILFVLLGGGLALRWPGIVWLHLPAAVWGALVEIFAWPCPLTPLENALRARAGETGYAGGFIEHYLQPLIYPGWLTADIGLVLGAGVIVVNLFIYAVVIAASRRRA</sequence>
<feature type="transmembrane region" description="Helical" evidence="1">
    <location>
        <begin position="34"/>
        <end position="53"/>
    </location>
</feature>
<organism evidence="2 3">
    <name type="scientific">Thiohalobacter thiocyanaticus</name>
    <dbReference type="NCBI Taxonomy" id="585455"/>
    <lineage>
        <taxon>Bacteria</taxon>
        <taxon>Pseudomonadati</taxon>
        <taxon>Pseudomonadota</taxon>
        <taxon>Gammaproteobacteria</taxon>
        <taxon>Thiohalobacterales</taxon>
        <taxon>Thiohalobacteraceae</taxon>
        <taxon>Thiohalobacter</taxon>
    </lineage>
</organism>
<dbReference type="EMBL" id="AP018052">
    <property type="protein sequence ID" value="BAZ93080.1"/>
    <property type="molecule type" value="Genomic_DNA"/>
</dbReference>
<dbReference type="Pfam" id="PF10861">
    <property type="entry name" value="DUF2784"/>
    <property type="match status" value="1"/>
</dbReference>
<proteinExistence type="predicted"/>
<evidence type="ECO:0000313" key="2">
    <source>
        <dbReference type="EMBL" id="BAZ93080.1"/>
    </source>
</evidence>
<dbReference type="KEGG" id="ttc:FOKN1_0678"/>
<evidence type="ECO:0000313" key="3">
    <source>
        <dbReference type="Proteomes" id="UP000218765"/>
    </source>
</evidence>
<dbReference type="InterPro" id="IPR021218">
    <property type="entry name" value="DUF2784"/>
</dbReference>
<keyword evidence="1" id="KW-0472">Membrane</keyword>
<dbReference type="AlphaFoldDB" id="A0A1Z4VN77"/>
<dbReference type="RefSeq" id="WP_096364754.1">
    <property type="nucleotide sequence ID" value="NZ_AP018052.1"/>
</dbReference>
<reference evidence="2 3" key="1">
    <citation type="submission" date="2017-05" db="EMBL/GenBank/DDBJ databases">
        <title>Thiocyanate degradation by Thiohalobacter thiocyanaticus FOKN1.</title>
        <authorList>
            <person name="Oshiki M."/>
            <person name="Fukushima T."/>
            <person name="Kawano S."/>
            <person name="Nakagawa J."/>
        </authorList>
    </citation>
    <scope>NUCLEOTIDE SEQUENCE [LARGE SCALE GENOMIC DNA]</scope>
    <source>
        <strain evidence="2 3">FOKN1</strain>
    </source>
</reference>
<keyword evidence="1" id="KW-0812">Transmembrane</keyword>
<feature type="transmembrane region" description="Helical" evidence="1">
    <location>
        <begin position="6"/>
        <end position="27"/>
    </location>
</feature>
<dbReference type="Proteomes" id="UP000218765">
    <property type="component" value="Chromosome"/>
</dbReference>
<keyword evidence="3" id="KW-1185">Reference proteome</keyword>
<dbReference type="OrthoDB" id="370375at2"/>
<protein>
    <recommendedName>
        <fullName evidence="4">DUF2784 domain-containing protein</fullName>
    </recommendedName>
</protein>
<evidence type="ECO:0000256" key="1">
    <source>
        <dbReference type="SAM" id="Phobius"/>
    </source>
</evidence>
<evidence type="ECO:0008006" key="4">
    <source>
        <dbReference type="Google" id="ProtNLM"/>
    </source>
</evidence>
<name>A0A1Z4VN77_9GAMM</name>